<dbReference type="InterPro" id="IPR000182">
    <property type="entry name" value="GNAT_dom"/>
</dbReference>
<evidence type="ECO:0000313" key="3">
    <source>
        <dbReference type="Proteomes" id="UP001642405"/>
    </source>
</evidence>
<dbReference type="CDD" id="cd04301">
    <property type="entry name" value="NAT_SF"/>
    <property type="match status" value="1"/>
</dbReference>
<evidence type="ECO:0000313" key="2">
    <source>
        <dbReference type="EMBL" id="CAK7221390.1"/>
    </source>
</evidence>
<organism evidence="2 3">
    <name type="scientific">Sporothrix curviconia</name>
    <dbReference type="NCBI Taxonomy" id="1260050"/>
    <lineage>
        <taxon>Eukaryota</taxon>
        <taxon>Fungi</taxon>
        <taxon>Dikarya</taxon>
        <taxon>Ascomycota</taxon>
        <taxon>Pezizomycotina</taxon>
        <taxon>Sordariomycetes</taxon>
        <taxon>Sordariomycetidae</taxon>
        <taxon>Ophiostomatales</taxon>
        <taxon>Ophiostomataceae</taxon>
        <taxon>Sporothrix</taxon>
    </lineage>
</organism>
<dbReference type="InterPro" id="IPR016181">
    <property type="entry name" value="Acyl_CoA_acyltransferase"/>
</dbReference>
<dbReference type="Gene3D" id="3.40.630.30">
    <property type="match status" value="1"/>
</dbReference>
<feature type="domain" description="N-acetyltransferase" evidence="1">
    <location>
        <begin position="4"/>
        <end position="190"/>
    </location>
</feature>
<reference evidence="2 3" key="1">
    <citation type="submission" date="2024-01" db="EMBL/GenBank/DDBJ databases">
        <authorList>
            <person name="Allen C."/>
            <person name="Tagirdzhanova G."/>
        </authorList>
    </citation>
    <scope>NUCLEOTIDE SEQUENCE [LARGE SCALE GENOMIC DNA]</scope>
</reference>
<dbReference type="EMBL" id="CAWUHB010000022">
    <property type="protein sequence ID" value="CAK7221390.1"/>
    <property type="molecule type" value="Genomic_DNA"/>
</dbReference>
<dbReference type="PROSITE" id="PS51186">
    <property type="entry name" value="GNAT"/>
    <property type="match status" value="1"/>
</dbReference>
<sequence length="194" mass="21985">MSEIIVRPAREADMPGVKRIVTHYILNTVLTFHEEPQPLESYVKTYRTTQTLGLPYLVAVRADSPDTVVGYTYAFGFRSERSAYRFASELSLFCDPEYTGKGIGSRLLRAILQVLKTPSTFLTTYQGSYPGGVEPRTVRTLIAVMAVNDVGKRGGMALKEFYESFGFVLRSHLVGIGYKFDKWIDTMELQYTFY</sequence>
<protein>
    <recommendedName>
        <fullName evidence="1">N-acetyltransferase domain-containing protein</fullName>
    </recommendedName>
</protein>
<keyword evidence="3" id="KW-1185">Reference proteome</keyword>
<comment type="caution">
    <text evidence="2">The sequence shown here is derived from an EMBL/GenBank/DDBJ whole genome shotgun (WGS) entry which is preliminary data.</text>
</comment>
<accession>A0ABP0BQR4</accession>
<dbReference type="Proteomes" id="UP001642405">
    <property type="component" value="Unassembled WGS sequence"/>
</dbReference>
<gene>
    <name evidence="2" type="ORF">SCUCBS95973_004481</name>
</gene>
<proteinExistence type="predicted"/>
<evidence type="ECO:0000259" key="1">
    <source>
        <dbReference type="PROSITE" id="PS51186"/>
    </source>
</evidence>
<dbReference type="Pfam" id="PF13508">
    <property type="entry name" value="Acetyltransf_7"/>
    <property type="match status" value="1"/>
</dbReference>
<dbReference type="SUPFAM" id="SSF55729">
    <property type="entry name" value="Acyl-CoA N-acyltransferases (Nat)"/>
    <property type="match status" value="1"/>
</dbReference>
<name>A0ABP0BQR4_9PEZI</name>